<evidence type="ECO:0000313" key="3">
    <source>
        <dbReference type="EMBL" id="TWT50328.1"/>
    </source>
</evidence>
<sequence>MRPVTKISIVGIRLAILVLAVYWIGIFTGTHLPKFADFSPDVNDKVKHFSAFFGLATLLCYVTTSPKLWKRFSIIAVVCMSYAAIDEITQGLVPGRVPDFRDFCADTLGILTAISLYATARWIAKTMAVTRPEMGSQNAA</sequence>
<evidence type="ECO:0000256" key="1">
    <source>
        <dbReference type="SAM" id="Phobius"/>
    </source>
</evidence>
<comment type="caution">
    <text evidence="3">The sequence shown here is derived from an EMBL/GenBank/DDBJ whole genome shotgun (WGS) entry which is preliminary data.</text>
</comment>
<dbReference type="PANTHER" id="PTHR28008">
    <property type="entry name" value="DOMAIN PROTEIN, PUTATIVE (AFU_ORTHOLOGUE AFUA_3G10980)-RELATED"/>
    <property type="match status" value="1"/>
</dbReference>
<dbReference type="Proteomes" id="UP000316598">
    <property type="component" value="Unassembled WGS sequence"/>
</dbReference>
<feature type="transmembrane region" description="Helical" evidence="1">
    <location>
        <begin position="7"/>
        <end position="26"/>
    </location>
</feature>
<name>A0A5C5WHQ9_9BACT</name>
<keyword evidence="1" id="KW-1133">Transmembrane helix</keyword>
<feature type="transmembrane region" description="Helical" evidence="1">
    <location>
        <begin position="46"/>
        <end position="63"/>
    </location>
</feature>
<keyword evidence="1" id="KW-0812">Transmembrane</keyword>
<dbReference type="EMBL" id="SJPI01000002">
    <property type="protein sequence ID" value="TWT50328.1"/>
    <property type="molecule type" value="Genomic_DNA"/>
</dbReference>
<dbReference type="OrthoDB" id="288647at2"/>
<dbReference type="Pfam" id="PF04892">
    <property type="entry name" value="VanZ"/>
    <property type="match status" value="1"/>
</dbReference>
<organism evidence="3 4">
    <name type="scientific">Rubripirellula amarantea</name>
    <dbReference type="NCBI Taxonomy" id="2527999"/>
    <lineage>
        <taxon>Bacteria</taxon>
        <taxon>Pseudomonadati</taxon>
        <taxon>Planctomycetota</taxon>
        <taxon>Planctomycetia</taxon>
        <taxon>Pirellulales</taxon>
        <taxon>Pirellulaceae</taxon>
        <taxon>Rubripirellula</taxon>
    </lineage>
</organism>
<accession>A0A5C5WHQ9</accession>
<reference evidence="3 4" key="1">
    <citation type="submission" date="2019-02" db="EMBL/GenBank/DDBJ databases">
        <title>Deep-cultivation of Planctomycetes and their phenomic and genomic characterization uncovers novel biology.</title>
        <authorList>
            <person name="Wiegand S."/>
            <person name="Jogler M."/>
            <person name="Boedeker C."/>
            <person name="Pinto D."/>
            <person name="Vollmers J."/>
            <person name="Rivas-Marin E."/>
            <person name="Kohn T."/>
            <person name="Peeters S.H."/>
            <person name="Heuer A."/>
            <person name="Rast P."/>
            <person name="Oberbeckmann S."/>
            <person name="Bunk B."/>
            <person name="Jeske O."/>
            <person name="Meyerdierks A."/>
            <person name="Storesund J.E."/>
            <person name="Kallscheuer N."/>
            <person name="Luecker S."/>
            <person name="Lage O.M."/>
            <person name="Pohl T."/>
            <person name="Merkel B.J."/>
            <person name="Hornburger P."/>
            <person name="Mueller R.-W."/>
            <person name="Bruemmer F."/>
            <person name="Labrenz M."/>
            <person name="Spormann A.M."/>
            <person name="Op Den Camp H."/>
            <person name="Overmann J."/>
            <person name="Amann R."/>
            <person name="Jetten M.S.M."/>
            <person name="Mascher T."/>
            <person name="Medema M.H."/>
            <person name="Devos D.P."/>
            <person name="Kaster A.-K."/>
            <person name="Ovreas L."/>
            <person name="Rohde M."/>
            <person name="Galperin M.Y."/>
            <person name="Jogler C."/>
        </authorList>
    </citation>
    <scope>NUCLEOTIDE SEQUENCE [LARGE SCALE GENOMIC DNA]</scope>
    <source>
        <strain evidence="3 4">Pla22</strain>
    </source>
</reference>
<protein>
    <submittedName>
        <fullName evidence="3">VanZ like family protein</fullName>
    </submittedName>
</protein>
<feature type="domain" description="VanZ-like" evidence="2">
    <location>
        <begin position="46"/>
        <end position="119"/>
    </location>
</feature>
<proteinExistence type="predicted"/>
<keyword evidence="1" id="KW-0472">Membrane</keyword>
<evidence type="ECO:0000313" key="4">
    <source>
        <dbReference type="Proteomes" id="UP000316598"/>
    </source>
</evidence>
<dbReference type="NCBIfam" id="NF037970">
    <property type="entry name" value="vanZ_1"/>
    <property type="match status" value="1"/>
</dbReference>
<evidence type="ECO:0000259" key="2">
    <source>
        <dbReference type="Pfam" id="PF04892"/>
    </source>
</evidence>
<dbReference type="RefSeq" id="WP_146515579.1">
    <property type="nucleotide sequence ID" value="NZ_SJPI01000002.1"/>
</dbReference>
<dbReference type="InterPro" id="IPR006976">
    <property type="entry name" value="VanZ-like"/>
</dbReference>
<gene>
    <name evidence="3" type="ORF">Pla22_30700</name>
</gene>
<dbReference type="AlphaFoldDB" id="A0A5C5WHQ9"/>
<keyword evidence="4" id="KW-1185">Reference proteome</keyword>
<dbReference type="PANTHER" id="PTHR28008:SF1">
    <property type="entry name" value="DOMAIN PROTEIN, PUTATIVE (AFU_ORTHOLOGUE AFUA_3G10980)-RELATED"/>
    <property type="match status" value="1"/>
</dbReference>